<reference evidence="2 3" key="1">
    <citation type="submission" date="2019-04" db="EMBL/GenBank/DDBJ databases">
        <title>Phreatobacter aquaticus sp. nov.</title>
        <authorList>
            <person name="Choi A."/>
            <person name="Baek K."/>
        </authorList>
    </citation>
    <scope>NUCLEOTIDE SEQUENCE [LARGE SCALE GENOMIC DNA]</scope>
    <source>
        <strain evidence="2 3">NMCR1094</strain>
    </source>
</reference>
<dbReference type="PANTHER" id="PTHR10395">
    <property type="entry name" value="URICASE AND TRANSTHYRETIN-RELATED"/>
    <property type="match status" value="1"/>
</dbReference>
<sequence length="114" mass="12104">MPGGISLHAVDVVTGRAALGMGVTIHRLSPEPALIAEGRLGVHGTLDHPVVEGAGIVPGTYQALFAVGAFYRTSGQDSPFLDDLPFRFIITDASEHFHLPLKFSPWGLALFRGV</sequence>
<dbReference type="PANTHER" id="PTHR10395:SF7">
    <property type="entry name" value="5-HYDROXYISOURATE HYDROLASE"/>
    <property type="match status" value="1"/>
</dbReference>
<dbReference type="OrthoDB" id="9792386at2"/>
<dbReference type="Pfam" id="PF00576">
    <property type="entry name" value="Transthyretin"/>
    <property type="match status" value="1"/>
</dbReference>
<keyword evidence="3" id="KW-1185">Reference proteome</keyword>
<dbReference type="GO" id="GO:0006144">
    <property type="term" value="P:purine nucleobase metabolic process"/>
    <property type="evidence" value="ECO:0007669"/>
    <property type="project" value="TreeGrafter"/>
</dbReference>
<dbReference type="SUPFAM" id="SSF49472">
    <property type="entry name" value="Transthyretin (synonym: prealbumin)"/>
    <property type="match status" value="1"/>
</dbReference>
<organism evidence="2 3">
    <name type="scientific">Phreatobacter aquaticus</name>
    <dbReference type="NCBI Taxonomy" id="2570229"/>
    <lineage>
        <taxon>Bacteria</taxon>
        <taxon>Pseudomonadati</taxon>
        <taxon>Pseudomonadota</taxon>
        <taxon>Alphaproteobacteria</taxon>
        <taxon>Hyphomicrobiales</taxon>
        <taxon>Phreatobacteraceae</taxon>
        <taxon>Phreatobacter</taxon>
    </lineage>
</organism>
<evidence type="ECO:0000259" key="1">
    <source>
        <dbReference type="Pfam" id="PF00576"/>
    </source>
</evidence>
<dbReference type="InterPro" id="IPR023416">
    <property type="entry name" value="Transthyretin/HIU_hydrolase_d"/>
</dbReference>
<evidence type="ECO:0000313" key="3">
    <source>
        <dbReference type="Proteomes" id="UP000298588"/>
    </source>
</evidence>
<dbReference type="AlphaFoldDB" id="A0A4D7QR26"/>
<dbReference type="GO" id="GO:0016787">
    <property type="term" value="F:hydrolase activity"/>
    <property type="evidence" value="ECO:0007669"/>
    <property type="project" value="UniProtKB-KW"/>
</dbReference>
<name>A0A4D7QR26_9HYPH</name>
<protein>
    <submittedName>
        <fullName evidence="2">Hydroxyisourate hydrolase</fullName>
    </submittedName>
</protein>
<dbReference type="RefSeq" id="WP_137100686.1">
    <property type="nucleotide sequence ID" value="NZ_CP039865.1"/>
</dbReference>
<feature type="domain" description="Transthyretin/hydroxyisourate hydrolase" evidence="1">
    <location>
        <begin position="5"/>
        <end position="113"/>
    </location>
</feature>
<dbReference type="EMBL" id="CP039865">
    <property type="protein sequence ID" value="QCK87357.1"/>
    <property type="molecule type" value="Genomic_DNA"/>
</dbReference>
<accession>A0A4D7QR26</accession>
<dbReference type="KEGG" id="paqt:E8L99_17135"/>
<dbReference type="Gene3D" id="2.60.40.180">
    <property type="entry name" value="Transthyretin/hydroxyisourate hydrolase domain"/>
    <property type="match status" value="1"/>
</dbReference>
<proteinExistence type="predicted"/>
<evidence type="ECO:0000313" key="2">
    <source>
        <dbReference type="EMBL" id="QCK87357.1"/>
    </source>
</evidence>
<keyword evidence="2" id="KW-0378">Hydrolase</keyword>
<dbReference type="Proteomes" id="UP000298588">
    <property type="component" value="Chromosome"/>
</dbReference>
<dbReference type="InterPro" id="IPR036817">
    <property type="entry name" value="Transthyretin/HIU_hydrolase_sf"/>
</dbReference>
<gene>
    <name evidence="2" type="ORF">E8L99_17135</name>
</gene>